<evidence type="ECO:0000256" key="6">
    <source>
        <dbReference type="SAM" id="Phobius"/>
    </source>
</evidence>
<keyword evidence="2" id="KW-1003">Cell membrane</keyword>
<feature type="transmembrane region" description="Helical" evidence="6">
    <location>
        <begin position="69"/>
        <end position="90"/>
    </location>
</feature>
<evidence type="ECO:0000256" key="1">
    <source>
        <dbReference type="ARBA" id="ARBA00004651"/>
    </source>
</evidence>
<dbReference type="EMBL" id="CP014332">
    <property type="protein sequence ID" value="APS42359.1"/>
    <property type="molecule type" value="Genomic_DNA"/>
</dbReference>
<sequence length="205" mass="22687">MLMTVIQGMMIGFAFVAPIGMQNLYVFNNALTNSFRRSLMYVLFVWIADSLFSLAAFFGMGAIISSVTWLRLVVMIVGGLLVLWIGWGILRSADSVQLNTQKNELPVKQAIVSAFIVSWANPQALIDGSLMLGALRGTLAKDAVWPFIIGVVIATFIWFNTITIVMNLLKERLPKKVLVWVNIVSGLIVLVYGAYLLVQALLDIF</sequence>
<dbReference type="InterPro" id="IPR001123">
    <property type="entry name" value="LeuE-type"/>
</dbReference>
<feature type="transmembrane region" description="Helical" evidence="6">
    <location>
        <begin position="144"/>
        <end position="165"/>
    </location>
</feature>
<keyword evidence="5 6" id="KW-0472">Membrane</keyword>
<dbReference type="Proteomes" id="UP000185473">
    <property type="component" value="Chromosome"/>
</dbReference>
<keyword evidence="4 6" id="KW-1133">Transmembrane helix</keyword>
<dbReference type="AlphaFoldDB" id="A0A1L6RCS2"/>
<dbReference type="Pfam" id="PF01810">
    <property type="entry name" value="LysE"/>
    <property type="match status" value="1"/>
</dbReference>
<proteinExistence type="predicted"/>
<feature type="transmembrane region" description="Helical" evidence="6">
    <location>
        <begin position="39"/>
        <end position="63"/>
    </location>
</feature>
<feature type="transmembrane region" description="Helical" evidence="6">
    <location>
        <begin position="6"/>
        <end position="27"/>
    </location>
</feature>
<organism evidence="7 8">
    <name type="scientific">Weissella jogaejeotgali</name>
    <dbReference type="NCBI Taxonomy" id="1631871"/>
    <lineage>
        <taxon>Bacteria</taxon>
        <taxon>Bacillati</taxon>
        <taxon>Bacillota</taxon>
        <taxon>Bacilli</taxon>
        <taxon>Lactobacillales</taxon>
        <taxon>Lactobacillaceae</taxon>
        <taxon>Weissella</taxon>
    </lineage>
</organism>
<dbReference type="RefSeq" id="WP_207649838.1">
    <property type="nucleotide sequence ID" value="NZ_CP014332.1"/>
</dbReference>
<gene>
    <name evidence="7" type="ORF">FOL01_1500</name>
</gene>
<evidence type="ECO:0000256" key="2">
    <source>
        <dbReference type="ARBA" id="ARBA00022475"/>
    </source>
</evidence>
<reference evidence="7 8" key="1">
    <citation type="submission" date="2016-02" db="EMBL/GenBank/DDBJ databases">
        <title>Complete Genome Sequence of Weissella jogaejeotgali FOL01.</title>
        <authorList>
            <person name="Lee J.-H."/>
            <person name="Ku H.-J."/>
        </authorList>
    </citation>
    <scope>NUCLEOTIDE SEQUENCE [LARGE SCALE GENOMIC DNA]</scope>
    <source>
        <strain evidence="7 8">FOL01</strain>
    </source>
</reference>
<keyword evidence="3 6" id="KW-0812">Transmembrane</keyword>
<keyword evidence="8" id="KW-1185">Reference proteome</keyword>
<dbReference type="PANTHER" id="PTHR30086:SF20">
    <property type="entry name" value="ARGININE EXPORTER PROTEIN ARGO-RELATED"/>
    <property type="match status" value="1"/>
</dbReference>
<feature type="transmembrane region" description="Helical" evidence="6">
    <location>
        <begin position="111"/>
        <end position="132"/>
    </location>
</feature>
<evidence type="ECO:0000313" key="7">
    <source>
        <dbReference type="EMBL" id="APS42359.1"/>
    </source>
</evidence>
<dbReference type="GO" id="GO:0005886">
    <property type="term" value="C:plasma membrane"/>
    <property type="evidence" value="ECO:0007669"/>
    <property type="project" value="UniProtKB-SubCell"/>
</dbReference>
<dbReference type="PANTHER" id="PTHR30086">
    <property type="entry name" value="ARGININE EXPORTER PROTEIN ARGO"/>
    <property type="match status" value="1"/>
</dbReference>
<evidence type="ECO:0000313" key="8">
    <source>
        <dbReference type="Proteomes" id="UP000185473"/>
    </source>
</evidence>
<protein>
    <submittedName>
        <fullName evidence="7">L-lysine permease</fullName>
    </submittedName>
</protein>
<name>A0A1L6RCS2_9LACO</name>
<dbReference type="KEGG" id="wjo:FOL01_1500"/>
<feature type="transmembrane region" description="Helical" evidence="6">
    <location>
        <begin position="177"/>
        <end position="198"/>
    </location>
</feature>
<evidence type="ECO:0000256" key="3">
    <source>
        <dbReference type="ARBA" id="ARBA00022692"/>
    </source>
</evidence>
<evidence type="ECO:0000256" key="5">
    <source>
        <dbReference type="ARBA" id="ARBA00023136"/>
    </source>
</evidence>
<accession>A0A1L6RCS2</accession>
<evidence type="ECO:0000256" key="4">
    <source>
        <dbReference type="ARBA" id="ARBA00022989"/>
    </source>
</evidence>
<dbReference type="GO" id="GO:0015171">
    <property type="term" value="F:amino acid transmembrane transporter activity"/>
    <property type="evidence" value="ECO:0007669"/>
    <property type="project" value="TreeGrafter"/>
</dbReference>
<comment type="subcellular location">
    <subcellularLocation>
        <location evidence="1">Cell membrane</location>
        <topology evidence="1">Multi-pass membrane protein</topology>
    </subcellularLocation>
</comment>